<evidence type="ECO:0000256" key="1">
    <source>
        <dbReference type="ARBA" id="ARBA00004496"/>
    </source>
</evidence>
<feature type="domain" description="Nucleoside phosphorylase" evidence="11">
    <location>
        <begin position="24"/>
        <end position="223"/>
    </location>
</feature>
<evidence type="ECO:0000256" key="10">
    <source>
        <dbReference type="RuleBase" id="RU361131"/>
    </source>
</evidence>
<proteinExistence type="inferred from homology"/>
<keyword evidence="7 10" id="KW-0328">Glycosyltransferase</keyword>
<organism evidence="12 13">
    <name type="scientific">Catenisphaera adipataccumulans</name>
    <dbReference type="NCBI Taxonomy" id="700500"/>
    <lineage>
        <taxon>Bacteria</taxon>
        <taxon>Bacillati</taxon>
        <taxon>Bacillota</taxon>
        <taxon>Erysipelotrichia</taxon>
        <taxon>Erysipelotrichales</taxon>
        <taxon>Erysipelotrichaceae</taxon>
        <taxon>Catenisphaera</taxon>
    </lineage>
</organism>
<dbReference type="Proteomes" id="UP000539953">
    <property type="component" value="Unassembled WGS sequence"/>
</dbReference>
<dbReference type="PROSITE" id="PS01232">
    <property type="entry name" value="PNP_UDP_1"/>
    <property type="match status" value="1"/>
</dbReference>
<dbReference type="Pfam" id="PF01048">
    <property type="entry name" value="PNP_UDP_1"/>
    <property type="match status" value="1"/>
</dbReference>
<evidence type="ECO:0000259" key="11">
    <source>
        <dbReference type="Pfam" id="PF01048"/>
    </source>
</evidence>
<dbReference type="InterPro" id="IPR035994">
    <property type="entry name" value="Nucleoside_phosphorylase_sf"/>
</dbReference>
<dbReference type="GO" id="GO:0009166">
    <property type="term" value="P:nucleotide catabolic process"/>
    <property type="evidence" value="ECO:0007669"/>
    <property type="project" value="InterPro"/>
</dbReference>
<sequence>MIDYTEGAGCQYHIGLKPGEVGPYVFLTGDPGRVKDIAAGLDEPHYVTTNREYVTWTGSLAGKPVSVMSTGIGGPSTAIAVEELFHLGCHTLIRLGTCGGMDQDVKGGDLVIASGAVRMEGTTQEYVPIEYPAVPDHHVVCALEQAAVQMQVRYHIGVVQCKDAFYGQHEPEKMPGSAALIGKWNAYLAMGTKASEMESAALFIVGQARGLRTGSILHCIANQERARRGLPNDQDHDLQPMFDTAILAMKQLIKNEEH</sequence>
<dbReference type="GO" id="GO:0044206">
    <property type="term" value="P:UMP salvage"/>
    <property type="evidence" value="ECO:0007669"/>
    <property type="project" value="UniProtKB-UniPathway"/>
</dbReference>
<comment type="catalytic activity">
    <reaction evidence="9 10">
        <text>uridine + phosphate = alpha-D-ribose 1-phosphate + uracil</text>
        <dbReference type="Rhea" id="RHEA:24388"/>
        <dbReference type="ChEBI" id="CHEBI:16704"/>
        <dbReference type="ChEBI" id="CHEBI:17568"/>
        <dbReference type="ChEBI" id="CHEBI:43474"/>
        <dbReference type="ChEBI" id="CHEBI:57720"/>
        <dbReference type="EC" id="2.4.2.3"/>
    </reaction>
</comment>
<comment type="function">
    <text evidence="10">Catalyzes the reversible phosphorylytic cleavage of uridine to uracil and ribose-1-phosphate.</text>
</comment>
<evidence type="ECO:0000256" key="6">
    <source>
        <dbReference type="ARBA" id="ARBA00022490"/>
    </source>
</evidence>
<evidence type="ECO:0000313" key="12">
    <source>
        <dbReference type="EMBL" id="MBB5182426.1"/>
    </source>
</evidence>
<evidence type="ECO:0000256" key="2">
    <source>
        <dbReference type="ARBA" id="ARBA00004825"/>
    </source>
</evidence>
<evidence type="ECO:0000313" key="13">
    <source>
        <dbReference type="Proteomes" id="UP000539953"/>
    </source>
</evidence>
<dbReference type="PANTHER" id="PTHR43691">
    <property type="entry name" value="URIDINE PHOSPHORYLASE"/>
    <property type="match status" value="1"/>
</dbReference>
<dbReference type="UniPathway" id="UPA00574">
    <property type="reaction ID" value="UER00633"/>
</dbReference>
<accession>A0A7W8FVP3</accession>
<dbReference type="RefSeq" id="WP_183327082.1">
    <property type="nucleotide sequence ID" value="NZ_JACHHK010000001.1"/>
</dbReference>
<evidence type="ECO:0000256" key="4">
    <source>
        <dbReference type="ARBA" id="ARBA00011888"/>
    </source>
</evidence>
<dbReference type="EC" id="2.4.2.3" evidence="4 10"/>
<dbReference type="InterPro" id="IPR000845">
    <property type="entry name" value="Nucleoside_phosphorylase_d"/>
</dbReference>
<dbReference type="NCBIfam" id="TIGR01718">
    <property type="entry name" value="Uridine-psphlse"/>
    <property type="match status" value="1"/>
</dbReference>
<evidence type="ECO:0000256" key="5">
    <source>
        <dbReference type="ARBA" id="ARBA00021980"/>
    </source>
</evidence>
<dbReference type="GO" id="GO:0009164">
    <property type="term" value="P:nucleoside catabolic process"/>
    <property type="evidence" value="ECO:0007669"/>
    <property type="project" value="UniProtKB-ARBA"/>
</dbReference>
<comment type="caution">
    <text evidence="12">The sequence shown here is derived from an EMBL/GenBank/DDBJ whole genome shotgun (WGS) entry which is preliminary data.</text>
</comment>
<dbReference type="GO" id="GO:0004850">
    <property type="term" value="F:uridine phosphorylase activity"/>
    <property type="evidence" value="ECO:0007669"/>
    <property type="project" value="UniProtKB-EC"/>
</dbReference>
<evidence type="ECO:0000256" key="3">
    <source>
        <dbReference type="ARBA" id="ARBA00010456"/>
    </source>
</evidence>
<dbReference type="InterPro" id="IPR010058">
    <property type="entry name" value="Uridine_phosphorylase"/>
</dbReference>
<comment type="subcellular location">
    <subcellularLocation>
        <location evidence="1">Cytoplasm</location>
    </subcellularLocation>
</comment>
<name>A0A7W8FVP3_9FIRM</name>
<protein>
    <recommendedName>
        <fullName evidence="5 10">Uridine phosphorylase</fullName>
        <ecNumber evidence="4 10">2.4.2.3</ecNumber>
    </recommendedName>
</protein>
<dbReference type="InterPro" id="IPR018016">
    <property type="entry name" value="Nucleoside_phosphorylase_CS"/>
</dbReference>
<evidence type="ECO:0000256" key="9">
    <source>
        <dbReference type="ARBA" id="ARBA00048447"/>
    </source>
</evidence>
<reference evidence="12 13" key="1">
    <citation type="submission" date="2020-08" db="EMBL/GenBank/DDBJ databases">
        <title>Genomic Encyclopedia of Type Strains, Phase IV (KMG-IV): sequencing the most valuable type-strain genomes for metagenomic binning, comparative biology and taxonomic classification.</title>
        <authorList>
            <person name="Goeker M."/>
        </authorList>
    </citation>
    <scope>NUCLEOTIDE SEQUENCE [LARGE SCALE GENOMIC DNA]</scope>
    <source>
        <strain evidence="12 13">DSM 25799</strain>
    </source>
</reference>
<dbReference type="Gene3D" id="3.40.50.1580">
    <property type="entry name" value="Nucleoside phosphorylase domain"/>
    <property type="match status" value="1"/>
</dbReference>
<dbReference type="AlphaFoldDB" id="A0A7W8FVP3"/>
<keyword evidence="13" id="KW-1185">Reference proteome</keyword>
<dbReference type="GO" id="GO:0005829">
    <property type="term" value="C:cytosol"/>
    <property type="evidence" value="ECO:0007669"/>
    <property type="project" value="TreeGrafter"/>
</dbReference>
<comment type="pathway">
    <text evidence="2 10">Pyrimidine metabolism; UMP biosynthesis via salvage pathway; uracil from uridine (phosphorylase route): step 1/1.</text>
</comment>
<evidence type="ECO:0000256" key="7">
    <source>
        <dbReference type="ARBA" id="ARBA00022676"/>
    </source>
</evidence>
<dbReference type="PANTHER" id="PTHR43691:SF11">
    <property type="entry name" value="FI09636P-RELATED"/>
    <property type="match status" value="1"/>
</dbReference>
<dbReference type="SUPFAM" id="SSF53167">
    <property type="entry name" value="Purine and uridine phosphorylases"/>
    <property type="match status" value="1"/>
</dbReference>
<keyword evidence="8 10" id="KW-0808">Transferase</keyword>
<dbReference type="CDD" id="cd17767">
    <property type="entry name" value="UP_EcUdp-like"/>
    <property type="match status" value="1"/>
</dbReference>
<keyword evidence="6" id="KW-0963">Cytoplasm</keyword>
<comment type="similarity">
    <text evidence="3 10">Belongs to the PNP/UDP phosphorylase family.</text>
</comment>
<dbReference type="EMBL" id="JACHHK010000001">
    <property type="protein sequence ID" value="MBB5182426.1"/>
    <property type="molecule type" value="Genomic_DNA"/>
</dbReference>
<evidence type="ECO:0000256" key="8">
    <source>
        <dbReference type="ARBA" id="ARBA00022679"/>
    </source>
</evidence>
<gene>
    <name evidence="12" type="ORF">HNQ47_000429</name>
</gene>